<comment type="subcellular location">
    <subcellularLocation>
        <location evidence="1">Membrane</location>
        <topology evidence="1">Single-pass type I membrane protein</topology>
    </subcellularLocation>
</comment>
<evidence type="ECO:0000256" key="16">
    <source>
        <dbReference type="ARBA" id="ARBA00047899"/>
    </source>
</evidence>
<evidence type="ECO:0000256" key="15">
    <source>
        <dbReference type="ARBA" id="ARBA00023180"/>
    </source>
</evidence>
<keyword evidence="6 18" id="KW-0812">Transmembrane</keyword>
<dbReference type="InterPro" id="IPR000719">
    <property type="entry name" value="Prot_kinase_dom"/>
</dbReference>
<proteinExistence type="predicted"/>
<dbReference type="EMBL" id="RXIC02000022">
    <property type="protein sequence ID" value="KAB1216934.1"/>
    <property type="molecule type" value="Genomic_DNA"/>
</dbReference>
<dbReference type="SUPFAM" id="SSF52058">
    <property type="entry name" value="L domain-like"/>
    <property type="match status" value="1"/>
</dbReference>
<evidence type="ECO:0000256" key="8">
    <source>
        <dbReference type="ARBA" id="ARBA00022737"/>
    </source>
</evidence>
<comment type="caution">
    <text evidence="21">The sequence shown here is derived from an EMBL/GenBank/DDBJ whole genome shotgun (WGS) entry which is preliminary data.</text>
</comment>
<evidence type="ECO:0000313" key="21">
    <source>
        <dbReference type="EMBL" id="KAB1216934.1"/>
    </source>
</evidence>
<dbReference type="FunFam" id="3.80.10.10:FF:000766">
    <property type="entry name" value="Os05g0263100 protein"/>
    <property type="match status" value="1"/>
</dbReference>
<feature type="transmembrane region" description="Helical" evidence="18">
    <location>
        <begin position="406"/>
        <end position="429"/>
    </location>
</feature>
<dbReference type="InterPro" id="IPR001245">
    <property type="entry name" value="Ser-Thr/Tyr_kinase_cat_dom"/>
</dbReference>
<evidence type="ECO:0000256" key="5">
    <source>
        <dbReference type="ARBA" id="ARBA00022679"/>
    </source>
</evidence>
<dbReference type="GO" id="GO:0005886">
    <property type="term" value="C:plasma membrane"/>
    <property type="evidence" value="ECO:0007669"/>
    <property type="project" value="TreeGrafter"/>
</dbReference>
<dbReference type="Pfam" id="PF11721">
    <property type="entry name" value="Malectin"/>
    <property type="match status" value="1"/>
</dbReference>
<dbReference type="EC" id="2.7.11.1" evidence="2"/>
<keyword evidence="4" id="KW-0597">Phosphoprotein</keyword>
<dbReference type="InterPro" id="IPR021720">
    <property type="entry name" value="Malectin_dom"/>
</dbReference>
<dbReference type="PROSITE" id="PS50011">
    <property type="entry name" value="PROTEIN_KINASE_DOM"/>
    <property type="match status" value="1"/>
</dbReference>
<dbReference type="InterPro" id="IPR032675">
    <property type="entry name" value="LRR_dom_sf"/>
</dbReference>
<feature type="chain" id="PRO_5025693768" description="non-specific serine/threonine protein kinase" evidence="19">
    <location>
        <begin position="27"/>
        <end position="1054"/>
    </location>
</feature>
<dbReference type="Proteomes" id="UP000516437">
    <property type="component" value="Chromosome 4"/>
</dbReference>
<name>A0A6A1VVF1_9ROSI</name>
<accession>A0A6A1VVF1</accession>
<dbReference type="OrthoDB" id="663146at2759"/>
<dbReference type="Gene3D" id="2.60.120.430">
    <property type="entry name" value="Galactose-binding lectin"/>
    <property type="match status" value="1"/>
</dbReference>
<evidence type="ECO:0000256" key="18">
    <source>
        <dbReference type="SAM" id="Phobius"/>
    </source>
</evidence>
<dbReference type="Gene3D" id="3.30.200.20">
    <property type="entry name" value="Phosphorylase Kinase, domain 1"/>
    <property type="match status" value="1"/>
</dbReference>
<evidence type="ECO:0000256" key="19">
    <source>
        <dbReference type="SAM" id="SignalP"/>
    </source>
</evidence>
<dbReference type="AlphaFoldDB" id="A0A6A1VVF1"/>
<dbReference type="Pfam" id="PF23598">
    <property type="entry name" value="LRR_14"/>
    <property type="match status" value="1"/>
</dbReference>
<keyword evidence="7 19" id="KW-0732">Signal</keyword>
<comment type="catalytic activity">
    <reaction evidence="16">
        <text>L-threonyl-[protein] + ATP = O-phospho-L-threonyl-[protein] + ADP + H(+)</text>
        <dbReference type="Rhea" id="RHEA:46608"/>
        <dbReference type="Rhea" id="RHEA-COMP:11060"/>
        <dbReference type="Rhea" id="RHEA-COMP:11605"/>
        <dbReference type="ChEBI" id="CHEBI:15378"/>
        <dbReference type="ChEBI" id="CHEBI:30013"/>
        <dbReference type="ChEBI" id="CHEBI:30616"/>
        <dbReference type="ChEBI" id="CHEBI:61977"/>
        <dbReference type="ChEBI" id="CHEBI:456216"/>
        <dbReference type="EC" id="2.7.11.1"/>
    </reaction>
</comment>
<keyword evidence="15" id="KW-0325">Glycoprotein</keyword>
<evidence type="ECO:0000256" key="2">
    <source>
        <dbReference type="ARBA" id="ARBA00012513"/>
    </source>
</evidence>
<keyword evidence="14" id="KW-0675">Receptor</keyword>
<evidence type="ECO:0000313" key="22">
    <source>
        <dbReference type="Proteomes" id="UP000516437"/>
    </source>
</evidence>
<feature type="transmembrane region" description="Helical" evidence="18">
    <location>
        <begin position="652"/>
        <end position="676"/>
    </location>
</feature>
<dbReference type="FunFam" id="3.30.200.20:FF:000140">
    <property type="entry name" value="Leucine-rich repeat receptor-like protein kinase"/>
    <property type="match status" value="1"/>
</dbReference>
<keyword evidence="3" id="KW-0723">Serine/threonine-protein kinase</keyword>
<dbReference type="SUPFAM" id="SSF56112">
    <property type="entry name" value="Protein kinase-like (PK-like)"/>
    <property type="match status" value="1"/>
</dbReference>
<comment type="catalytic activity">
    <reaction evidence="17">
        <text>L-seryl-[protein] + ATP = O-phospho-L-seryl-[protein] + ADP + H(+)</text>
        <dbReference type="Rhea" id="RHEA:17989"/>
        <dbReference type="Rhea" id="RHEA-COMP:9863"/>
        <dbReference type="Rhea" id="RHEA-COMP:11604"/>
        <dbReference type="ChEBI" id="CHEBI:15378"/>
        <dbReference type="ChEBI" id="CHEBI:29999"/>
        <dbReference type="ChEBI" id="CHEBI:30616"/>
        <dbReference type="ChEBI" id="CHEBI:83421"/>
        <dbReference type="ChEBI" id="CHEBI:456216"/>
        <dbReference type="EC" id="2.7.11.1"/>
    </reaction>
</comment>
<organism evidence="21 22">
    <name type="scientific">Morella rubra</name>
    <name type="common">Chinese bayberry</name>
    <dbReference type="NCBI Taxonomy" id="262757"/>
    <lineage>
        <taxon>Eukaryota</taxon>
        <taxon>Viridiplantae</taxon>
        <taxon>Streptophyta</taxon>
        <taxon>Embryophyta</taxon>
        <taxon>Tracheophyta</taxon>
        <taxon>Spermatophyta</taxon>
        <taxon>Magnoliopsida</taxon>
        <taxon>eudicotyledons</taxon>
        <taxon>Gunneridae</taxon>
        <taxon>Pentapetalae</taxon>
        <taxon>rosids</taxon>
        <taxon>fabids</taxon>
        <taxon>Fagales</taxon>
        <taxon>Myricaceae</taxon>
        <taxon>Morella</taxon>
    </lineage>
</organism>
<dbReference type="GO" id="GO:0004674">
    <property type="term" value="F:protein serine/threonine kinase activity"/>
    <property type="evidence" value="ECO:0007669"/>
    <property type="project" value="UniProtKB-KW"/>
</dbReference>
<evidence type="ECO:0000256" key="13">
    <source>
        <dbReference type="ARBA" id="ARBA00023136"/>
    </source>
</evidence>
<dbReference type="Pfam" id="PF07714">
    <property type="entry name" value="PK_Tyr_Ser-Thr"/>
    <property type="match status" value="1"/>
</dbReference>
<dbReference type="InterPro" id="IPR008271">
    <property type="entry name" value="Ser/Thr_kinase_AS"/>
</dbReference>
<feature type="domain" description="Protein kinase" evidence="20">
    <location>
        <begin position="712"/>
        <end position="986"/>
    </location>
</feature>
<evidence type="ECO:0000256" key="10">
    <source>
        <dbReference type="ARBA" id="ARBA00022777"/>
    </source>
</evidence>
<evidence type="ECO:0000256" key="1">
    <source>
        <dbReference type="ARBA" id="ARBA00004479"/>
    </source>
</evidence>
<evidence type="ECO:0000256" key="3">
    <source>
        <dbReference type="ARBA" id="ARBA00022527"/>
    </source>
</evidence>
<dbReference type="Gene3D" id="1.10.510.10">
    <property type="entry name" value="Transferase(Phosphotransferase) domain 1"/>
    <property type="match status" value="1"/>
</dbReference>
<dbReference type="GO" id="GO:0005524">
    <property type="term" value="F:ATP binding"/>
    <property type="evidence" value="ECO:0007669"/>
    <property type="project" value="UniProtKB-KW"/>
</dbReference>
<gene>
    <name evidence="21" type="ORF">CJ030_MR4G016053</name>
</gene>
<evidence type="ECO:0000259" key="20">
    <source>
        <dbReference type="PROSITE" id="PS50011"/>
    </source>
</evidence>
<keyword evidence="9" id="KW-0547">Nucleotide-binding</keyword>
<evidence type="ECO:0000256" key="4">
    <source>
        <dbReference type="ARBA" id="ARBA00022553"/>
    </source>
</evidence>
<keyword evidence="5" id="KW-0808">Transferase</keyword>
<keyword evidence="22" id="KW-1185">Reference proteome</keyword>
<feature type="signal peptide" evidence="19">
    <location>
        <begin position="1"/>
        <end position="26"/>
    </location>
</feature>
<evidence type="ECO:0000256" key="6">
    <source>
        <dbReference type="ARBA" id="ARBA00022692"/>
    </source>
</evidence>
<dbReference type="PANTHER" id="PTHR48006">
    <property type="entry name" value="LEUCINE-RICH REPEAT-CONTAINING PROTEIN DDB_G0281931-RELATED"/>
    <property type="match status" value="1"/>
</dbReference>
<dbReference type="Gene3D" id="3.80.10.10">
    <property type="entry name" value="Ribonuclease Inhibitor"/>
    <property type="match status" value="1"/>
</dbReference>
<keyword evidence="8" id="KW-0677">Repeat</keyword>
<dbReference type="SMART" id="SM00220">
    <property type="entry name" value="S_TKc"/>
    <property type="match status" value="1"/>
</dbReference>
<dbReference type="InterPro" id="IPR055414">
    <property type="entry name" value="LRR_R13L4/SHOC2-like"/>
</dbReference>
<evidence type="ECO:0000256" key="11">
    <source>
        <dbReference type="ARBA" id="ARBA00022840"/>
    </source>
</evidence>
<reference evidence="21 22" key="1">
    <citation type="journal article" date="2019" name="Plant Biotechnol. J.">
        <title>The red bayberry genome and genetic basis of sex determination.</title>
        <authorList>
            <person name="Jia H.M."/>
            <person name="Jia H.J."/>
            <person name="Cai Q.L."/>
            <person name="Wang Y."/>
            <person name="Zhao H.B."/>
            <person name="Yang W.F."/>
            <person name="Wang G.Y."/>
            <person name="Li Y.H."/>
            <person name="Zhan D.L."/>
            <person name="Shen Y.T."/>
            <person name="Niu Q.F."/>
            <person name="Chang L."/>
            <person name="Qiu J."/>
            <person name="Zhao L."/>
            <person name="Xie H.B."/>
            <person name="Fu W.Y."/>
            <person name="Jin J."/>
            <person name="Li X.W."/>
            <person name="Jiao Y."/>
            <person name="Zhou C.C."/>
            <person name="Tu T."/>
            <person name="Chai C.Y."/>
            <person name="Gao J.L."/>
            <person name="Fan L.J."/>
            <person name="van de Weg E."/>
            <person name="Wang J.Y."/>
            <person name="Gao Z.S."/>
        </authorList>
    </citation>
    <scope>NUCLEOTIDE SEQUENCE [LARGE SCALE GENOMIC DNA]</scope>
    <source>
        <tissue evidence="21">Leaves</tissue>
    </source>
</reference>
<keyword evidence="13 18" id="KW-0472">Membrane</keyword>
<evidence type="ECO:0000256" key="14">
    <source>
        <dbReference type="ARBA" id="ARBA00023170"/>
    </source>
</evidence>
<dbReference type="InterPro" id="IPR051824">
    <property type="entry name" value="LRR_Rcpt-Like_S/T_Kinase"/>
</dbReference>
<evidence type="ECO:0000256" key="12">
    <source>
        <dbReference type="ARBA" id="ARBA00022989"/>
    </source>
</evidence>
<dbReference type="InterPro" id="IPR011009">
    <property type="entry name" value="Kinase-like_dom_sf"/>
</dbReference>
<dbReference type="FunFam" id="2.60.120.430:FF:000002">
    <property type="entry name" value="Leucine-rich repeat receptor-like protein kinase"/>
    <property type="match status" value="1"/>
</dbReference>
<sequence length="1054" mass="115573">MAESPAVFVFVFCAACFFSMVELAQAQNTTAAVTDPAEARVLNSIFQQWGVSATTGQWNISGELCSGAAIDSTSIDDTGYNPFIKCDCSYNNQSTCHITQLKVYALDVEGVIPEDLWTLTFLTNLNLGQNYLTGNLSASIGNLTRMQYLNFGINLLSGELPKELGNLTDLRSFGFGSNNFSGSLPSELGNLVKLEQIYFDSSGLSGELPSTFAKLQNLQTVWASDNELTGRIPDFIGNWSQLATLRLSDVSNGSSSLAFIKNMKSLSVLVLRNNNVSDSIPTNIGDYQNLTQLVSQSFERQEVAPSVIIVGRDPLAGQTLVGGLLGASSKSQVLSTAKSVLPLLLPENPSDKEAQFSPCRELVEELVIEDTVGMGGIGQVMADCDNLVRAEVVCNPLCDVCADRVMVEHVLCLLVSTVFNGAFLAIEALQYKMMEHRKMNNYNFGIKCGGPQITSSNGIVYERDNETLGPATYYVTNTNRWAVSNIGYFTGSNNPQYTTASQRQFTNTLDSELFQTARISASSLRYYGLGLENGNYNVTLQFVETVIENPPTWKSLGRRVFDIYIQGNLVSKDFDIRKEAGGVSYQPVLKEYNEIRVSENYLEIHLFWAGKGTCCIPTQGTYGPSISAISATPDFEPTVSNKPPSGKKNRTGLIVGIVVGAGVLSFLSLLVVFYIVQRRKQLPTKEDEELLGMDAKPFTFSYAELKTATEDFNPATKLGEGGFGPVFKGTLNDGRVIAVKQLSVASHQGKNQFITEIATISAVQHRNLVKLYGCCIEGDERLLVYEFLENKSLDQALFGKRSLNLDWSTRYDICLGVARGLAYLHEESRLRIVHRDVKASNILLDSDLIPKISDFGLAKLYDDKKTHISTRVAGTIGYLAPEYAMRGHLTEKADVFAFGVVALEVVSGRPNCDSTLEEEKIYLLEWAWHLHENNCEVDLVDTTLSEINEEEMKRVIGVSLLCTQASPMLRPSMSRAVAMLSGDIEVSTVTSRPGYLTDWKFDDVTGLVGDSVAKGTDTNYFNSSASTSMVGDTENSPIINPSKPMLHETINEGR</sequence>
<evidence type="ECO:0000256" key="17">
    <source>
        <dbReference type="ARBA" id="ARBA00048679"/>
    </source>
</evidence>
<dbReference type="PROSITE" id="PS00108">
    <property type="entry name" value="PROTEIN_KINASE_ST"/>
    <property type="match status" value="1"/>
</dbReference>
<dbReference type="PANTHER" id="PTHR48006:SF62">
    <property type="entry name" value="LEUCINE-RICH REPEAT TRANSMEMBRANE PROTEIN KINASE"/>
    <property type="match status" value="1"/>
</dbReference>
<keyword evidence="12 18" id="KW-1133">Transmembrane helix</keyword>
<protein>
    <recommendedName>
        <fullName evidence="2">non-specific serine/threonine protein kinase</fullName>
        <ecNumber evidence="2">2.7.11.1</ecNumber>
    </recommendedName>
</protein>
<evidence type="ECO:0000256" key="9">
    <source>
        <dbReference type="ARBA" id="ARBA00022741"/>
    </source>
</evidence>
<evidence type="ECO:0000256" key="7">
    <source>
        <dbReference type="ARBA" id="ARBA00022729"/>
    </source>
</evidence>
<dbReference type="CDD" id="cd14066">
    <property type="entry name" value="STKc_IRAK"/>
    <property type="match status" value="1"/>
</dbReference>
<dbReference type="FunFam" id="1.10.510.10:FF:000044">
    <property type="entry name" value="Putative LRR receptor-like serine/threonine-protein kinase"/>
    <property type="match status" value="1"/>
</dbReference>
<keyword evidence="11" id="KW-0067">ATP-binding</keyword>
<keyword evidence="10" id="KW-0418">Kinase</keyword>